<name>A0ABR0QH06_GOSAR</name>
<dbReference type="Proteomes" id="UP001358586">
    <property type="component" value="Chromosome 3"/>
</dbReference>
<protein>
    <submittedName>
        <fullName evidence="1">Uncharacterized protein</fullName>
    </submittedName>
</protein>
<evidence type="ECO:0000313" key="2">
    <source>
        <dbReference type="Proteomes" id="UP001358586"/>
    </source>
</evidence>
<proteinExistence type="predicted"/>
<evidence type="ECO:0000313" key="1">
    <source>
        <dbReference type="EMBL" id="KAK5838118.1"/>
    </source>
</evidence>
<reference evidence="1 2" key="1">
    <citation type="submission" date="2023-03" db="EMBL/GenBank/DDBJ databases">
        <title>WGS of Gossypium arboreum.</title>
        <authorList>
            <person name="Yu D."/>
        </authorList>
    </citation>
    <scope>NUCLEOTIDE SEQUENCE [LARGE SCALE GENOMIC DNA]</scope>
    <source>
        <tissue evidence="1">Leaf</tissue>
    </source>
</reference>
<organism evidence="1 2">
    <name type="scientific">Gossypium arboreum</name>
    <name type="common">Tree cotton</name>
    <name type="synonym">Gossypium nanking</name>
    <dbReference type="NCBI Taxonomy" id="29729"/>
    <lineage>
        <taxon>Eukaryota</taxon>
        <taxon>Viridiplantae</taxon>
        <taxon>Streptophyta</taxon>
        <taxon>Embryophyta</taxon>
        <taxon>Tracheophyta</taxon>
        <taxon>Spermatophyta</taxon>
        <taxon>Magnoliopsida</taxon>
        <taxon>eudicotyledons</taxon>
        <taxon>Gunneridae</taxon>
        <taxon>Pentapetalae</taxon>
        <taxon>rosids</taxon>
        <taxon>malvids</taxon>
        <taxon>Malvales</taxon>
        <taxon>Malvaceae</taxon>
        <taxon>Malvoideae</taxon>
        <taxon>Gossypium</taxon>
    </lineage>
</organism>
<dbReference type="EMBL" id="JARKNE010000003">
    <property type="protein sequence ID" value="KAK5838118.1"/>
    <property type="molecule type" value="Genomic_DNA"/>
</dbReference>
<comment type="caution">
    <text evidence="1">The sequence shown here is derived from an EMBL/GenBank/DDBJ whole genome shotgun (WGS) entry which is preliminary data.</text>
</comment>
<accession>A0ABR0QH06</accession>
<sequence>MRKSFKDSLKALEANIHFTNTLCSYFKRLPSISVMLLESLQWSLLDCTLLKPFLLLAKFVQSDHSAYVQDMSAYNFLEIGAATLLVGDMKAKMNGQPWKYFDTANMPYLD</sequence>
<keyword evidence="2" id="KW-1185">Reference proteome</keyword>
<gene>
    <name evidence="1" type="ORF">PVK06_006845</name>
</gene>